<evidence type="ECO:0000259" key="15">
    <source>
        <dbReference type="PROSITE" id="PS51193"/>
    </source>
</evidence>
<dbReference type="GO" id="GO:0016818">
    <property type="term" value="F:hydrolase activity, acting on acid anhydrides, in phosphorus-containing anhydrides"/>
    <property type="evidence" value="ECO:0007669"/>
    <property type="project" value="InterPro"/>
</dbReference>
<keyword evidence="12" id="KW-0539">Nucleus</keyword>
<dbReference type="GO" id="GO:0006139">
    <property type="term" value="P:nucleobase-containing compound metabolic process"/>
    <property type="evidence" value="ECO:0007669"/>
    <property type="project" value="InterPro"/>
</dbReference>
<keyword evidence="9" id="KW-0408">Iron</keyword>
<dbReference type="NCBIfam" id="TIGR00604">
    <property type="entry name" value="rad3"/>
    <property type="match status" value="1"/>
</dbReference>
<keyword evidence="8" id="KW-0067">ATP-binding</keyword>
<dbReference type="Gene3D" id="3.40.50.300">
    <property type="entry name" value="P-loop containing nucleotide triphosphate hydrolases"/>
    <property type="match status" value="3"/>
</dbReference>
<keyword evidence="5" id="KW-0547">Nucleotide-binding</keyword>
<evidence type="ECO:0000256" key="4">
    <source>
        <dbReference type="ARBA" id="ARBA00022723"/>
    </source>
</evidence>
<name>E3LZB1_CAERE</name>
<dbReference type="Proteomes" id="UP000008281">
    <property type="component" value="Unassembled WGS sequence"/>
</dbReference>
<evidence type="ECO:0000256" key="5">
    <source>
        <dbReference type="ARBA" id="ARBA00022741"/>
    </source>
</evidence>
<keyword evidence="11" id="KW-0413">Isomerase</keyword>
<dbReference type="InterPro" id="IPR045028">
    <property type="entry name" value="DinG/Rad3-like"/>
</dbReference>
<dbReference type="GO" id="GO:0046872">
    <property type="term" value="F:metal ion binding"/>
    <property type="evidence" value="ECO:0007669"/>
    <property type="project" value="UniProtKB-KW"/>
</dbReference>
<organism evidence="17">
    <name type="scientific">Caenorhabditis remanei</name>
    <name type="common">Caenorhabditis vulgaris</name>
    <dbReference type="NCBI Taxonomy" id="31234"/>
    <lineage>
        <taxon>Eukaryota</taxon>
        <taxon>Metazoa</taxon>
        <taxon>Ecdysozoa</taxon>
        <taxon>Nematoda</taxon>
        <taxon>Chromadorea</taxon>
        <taxon>Rhabditida</taxon>
        <taxon>Rhabditina</taxon>
        <taxon>Rhabditomorpha</taxon>
        <taxon>Rhabditoidea</taxon>
        <taxon>Rhabditidae</taxon>
        <taxon>Peloderinae</taxon>
        <taxon>Caenorhabditis</taxon>
    </lineage>
</organism>
<evidence type="ECO:0000256" key="8">
    <source>
        <dbReference type="ARBA" id="ARBA00022840"/>
    </source>
</evidence>
<dbReference type="GO" id="GO:0034085">
    <property type="term" value="P:establishment of sister chromatid cohesion"/>
    <property type="evidence" value="ECO:0007669"/>
    <property type="project" value="TreeGrafter"/>
</dbReference>
<dbReference type="SMART" id="SM00491">
    <property type="entry name" value="HELICc2"/>
    <property type="match status" value="1"/>
</dbReference>
<comment type="similarity">
    <text evidence="3">Belongs to the DEAD box helicase family. DEAH subfamily. DDX11/CHL1 sub-subfamily.</text>
</comment>
<dbReference type="SUPFAM" id="SSF52540">
    <property type="entry name" value="P-loop containing nucleoside triphosphate hydrolases"/>
    <property type="match status" value="1"/>
</dbReference>
<dbReference type="FunCoup" id="E3LZB1">
    <property type="interactions" value="2064"/>
</dbReference>
<dbReference type="InterPro" id="IPR013020">
    <property type="entry name" value="Rad3/Chl1-like"/>
</dbReference>
<dbReference type="GO" id="GO:0003678">
    <property type="term" value="F:DNA helicase activity"/>
    <property type="evidence" value="ECO:0007669"/>
    <property type="project" value="InterPro"/>
</dbReference>
<reference evidence="16" key="1">
    <citation type="submission" date="2007-07" db="EMBL/GenBank/DDBJ databases">
        <title>PCAP assembly of the Caenorhabditis remanei genome.</title>
        <authorList>
            <consortium name="The Caenorhabditis remanei Sequencing Consortium"/>
            <person name="Wilson R.K."/>
        </authorList>
    </citation>
    <scope>NUCLEOTIDE SEQUENCE [LARGE SCALE GENOMIC DNA]</scope>
    <source>
        <strain evidence="16">PB4641</strain>
    </source>
</reference>
<dbReference type="InterPro" id="IPR027417">
    <property type="entry name" value="P-loop_NTPase"/>
</dbReference>
<evidence type="ECO:0000256" key="6">
    <source>
        <dbReference type="ARBA" id="ARBA00022801"/>
    </source>
</evidence>
<evidence type="ECO:0000256" key="3">
    <source>
        <dbReference type="ARBA" id="ARBA00008435"/>
    </source>
</evidence>
<keyword evidence="17" id="KW-1185">Reference proteome</keyword>
<evidence type="ECO:0000256" key="2">
    <source>
        <dbReference type="ARBA" id="ARBA00004123"/>
    </source>
</evidence>
<feature type="region of interest" description="Disordered" evidence="14">
    <location>
        <begin position="142"/>
        <end position="161"/>
    </location>
</feature>
<dbReference type="eggNOG" id="KOG1133">
    <property type="taxonomic scope" value="Eukaryota"/>
</dbReference>
<dbReference type="STRING" id="31234.E3LZB1"/>
<dbReference type="InterPro" id="IPR006555">
    <property type="entry name" value="ATP-dep_Helicase_C"/>
</dbReference>
<dbReference type="PANTHER" id="PTHR11472">
    <property type="entry name" value="DNA REPAIR DEAD HELICASE RAD3/XP-D SUBFAMILY MEMBER"/>
    <property type="match status" value="1"/>
</dbReference>
<dbReference type="AlphaFoldDB" id="E3LZB1"/>
<feature type="domain" description="Helicase ATP-binding" evidence="15">
    <location>
        <begin position="1"/>
        <end position="404"/>
    </location>
</feature>
<keyword evidence="13" id="KW-0175">Coiled coil</keyword>
<feature type="coiled-coil region" evidence="13">
    <location>
        <begin position="61"/>
        <end position="122"/>
    </location>
</feature>
<keyword evidence="10" id="KW-0411">Iron-sulfur</keyword>
<dbReference type="OMA" id="QTHQFRD"/>
<evidence type="ECO:0000256" key="9">
    <source>
        <dbReference type="ARBA" id="ARBA00023004"/>
    </source>
</evidence>
<evidence type="ECO:0000256" key="14">
    <source>
        <dbReference type="SAM" id="MobiDB-lite"/>
    </source>
</evidence>
<comment type="cofactor">
    <cofactor evidence="1">
        <name>[4Fe-4S] cluster</name>
        <dbReference type="ChEBI" id="CHEBI:49883"/>
    </cofactor>
</comment>
<dbReference type="GO" id="GO:0005634">
    <property type="term" value="C:nucleus"/>
    <property type="evidence" value="ECO:0007669"/>
    <property type="project" value="UniProtKB-SubCell"/>
</dbReference>
<protein>
    <recommendedName>
        <fullName evidence="15">Helicase ATP-binding domain-containing protein</fullName>
    </recommendedName>
</protein>
<dbReference type="OrthoDB" id="267079at2759"/>
<dbReference type="GO" id="GO:0051536">
    <property type="term" value="F:iron-sulfur cluster binding"/>
    <property type="evidence" value="ECO:0007669"/>
    <property type="project" value="UniProtKB-KW"/>
</dbReference>
<feature type="compositionally biased region" description="Acidic residues" evidence="14">
    <location>
        <begin position="142"/>
        <end position="152"/>
    </location>
</feature>
<evidence type="ECO:0000313" key="16">
    <source>
        <dbReference type="EMBL" id="EFO86847.1"/>
    </source>
</evidence>
<dbReference type="GO" id="GO:0003677">
    <property type="term" value="F:DNA binding"/>
    <property type="evidence" value="ECO:0007669"/>
    <property type="project" value="InterPro"/>
</dbReference>
<evidence type="ECO:0000256" key="10">
    <source>
        <dbReference type="ARBA" id="ARBA00023014"/>
    </source>
</evidence>
<dbReference type="InterPro" id="IPR014013">
    <property type="entry name" value="Helic_SF1/SF2_ATP-bd_DinG/Rad3"/>
</dbReference>
<dbReference type="InParanoid" id="E3LZB1"/>
<dbReference type="HOGENOM" id="CLU_006515_2_1_1"/>
<dbReference type="PANTHER" id="PTHR11472:SF41">
    <property type="entry name" value="ATP-DEPENDENT DNA HELICASE DDX11-RELATED"/>
    <property type="match status" value="1"/>
</dbReference>
<evidence type="ECO:0000256" key="11">
    <source>
        <dbReference type="ARBA" id="ARBA00023235"/>
    </source>
</evidence>
<dbReference type="SMART" id="SM00488">
    <property type="entry name" value="DEXDc2"/>
    <property type="match status" value="1"/>
</dbReference>
<evidence type="ECO:0000256" key="7">
    <source>
        <dbReference type="ARBA" id="ARBA00022806"/>
    </source>
</evidence>
<dbReference type="EMBL" id="DS268419">
    <property type="protein sequence ID" value="EFO86847.1"/>
    <property type="molecule type" value="Genomic_DNA"/>
</dbReference>
<keyword evidence="6" id="KW-0378">Hydrolase</keyword>
<dbReference type="GO" id="GO:0005524">
    <property type="term" value="F:ATP binding"/>
    <property type="evidence" value="ECO:0007669"/>
    <property type="project" value="UniProtKB-KW"/>
</dbReference>
<keyword evidence="4" id="KW-0479">Metal-binding</keyword>
<dbReference type="FunFam" id="3.40.50.300:FF:003439">
    <property type="entry name" value="ATP-dependent DNA helicase CHL1"/>
    <property type="match status" value="1"/>
</dbReference>
<sequence length="850" mass="96559">MEEFSFPFQPYDIQNRLMREIRSCIEHGKVGIFESPTGTGKSLSVLCATLTWLENEDKQIEAELESKLKTVQLELNKSEKTTENWEAALKNKIKSEKEKEGIVEKIEERKRLTKRIDQAKQGVIDISRKRKAPARHNDFALVDDEPTDEASPSEEYHSDGENGQSIAKLMDENCEIEQEDELPKCLKIFYASRTHSQLEQLIDELGKTRFLPRVVTCSSRGNLCVNEEVKKLKLNHLINEKCMELRKNGTSEKDKKQKTEEGAKKIRSCAKSCEFHNSSQIEDLVNGILANKLKTALQLTKEGISSKGCPYFASRKAVPQCQLVLLPYQVLLHEGTRNAWGIDLKDNVIVLDEAHNVLSTINSIYSSEVSEKSLTLALKLIREYNAKYKLLLKAKNLLYMKQLEQLTSKMLIFLNSESKEDVMTMAQLSRNLNILELNLFKLATYIEKTDLCKKFHGFYLQSKRNEIITKKENDKPKLTGIQKLMVKKEENQKQKADESEDVQPQITVSSPLFSLKSFIDALTNKCEDGRIIIDKTNGSKFRYILLNPADRLAEVVKACRATILIGGTMEPSQLLVETLSRGSIGQDSISRFSCAHVIDDSQLLAVTINKTTDGKPFKLTFETRKSHETLKALCRSLQVLTQHLPNGIVIFVPSYEILSDIIRKAKETGIMEQIERKKTVFAESRHSTPNMLADYSTAARTPKGAILFAVMGGKMSEGINFSDELGRAVIVIGLPYPNKTGVELRERMRVSLQVIVQSWVFYFQFLDSQMPNGGNMLYESMCMHSVNQSIGRAIRHRKDYAAVYLFDERFSQESTRCKLSAWIGDRTQTNLGFSEIIQKSNLFFKANSTK</sequence>
<evidence type="ECO:0000256" key="13">
    <source>
        <dbReference type="SAM" id="Coils"/>
    </source>
</evidence>
<dbReference type="Pfam" id="PF06733">
    <property type="entry name" value="DEAD_2"/>
    <property type="match status" value="1"/>
</dbReference>
<evidence type="ECO:0000256" key="1">
    <source>
        <dbReference type="ARBA" id="ARBA00001966"/>
    </source>
</evidence>
<dbReference type="PROSITE" id="PS51193">
    <property type="entry name" value="HELICASE_ATP_BIND_2"/>
    <property type="match status" value="1"/>
</dbReference>
<evidence type="ECO:0000256" key="12">
    <source>
        <dbReference type="ARBA" id="ARBA00023242"/>
    </source>
</evidence>
<proteinExistence type="inferred from homology"/>
<dbReference type="InterPro" id="IPR010614">
    <property type="entry name" value="RAD3-like_helicase_DEAD"/>
</dbReference>
<dbReference type="GO" id="GO:0008284">
    <property type="term" value="P:positive regulation of cell population proliferation"/>
    <property type="evidence" value="ECO:0007669"/>
    <property type="project" value="EnsemblMetazoa"/>
</dbReference>
<keyword evidence="7" id="KW-0347">Helicase</keyword>
<dbReference type="Pfam" id="PF13307">
    <property type="entry name" value="Helicase_C_2"/>
    <property type="match status" value="1"/>
</dbReference>
<evidence type="ECO:0000313" key="17">
    <source>
        <dbReference type="Proteomes" id="UP000008281"/>
    </source>
</evidence>
<dbReference type="InterPro" id="IPR006554">
    <property type="entry name" value="Helicase-like_DEXD_c2"/>
</dbReference>
<accession>E3LZB1</accession>
<gene>
    <name evidence="16" type="ORF">CRE_04799</name>
</gene>
<comment type="subcellular location">
    <subcellularLocation>
        <location evidence="2">Nucleus</location>
    </subcellularLocation>
</comment>